<protein>
    <submittedName>
        <fullName evidence="1">Uncharacterized protein</fullName>
    </submittedName>
</protein>
<proteinExistence type="predicted"/>
<evidence type="ECO:0000313" key="1">
    <source>
        <dbReference type="EMBL" id="AKT36409.1"/>
    </source>
</evidence>
<evidence type="ECO:0000313" key="2">
    <source>
        <dbReference type="Proteomes" id="UP000067626"/>
    </source>
</evidence>
<keyword evidence="2" id="KW-1185">Reference proteome</keyword>
<name>A0A0K1E6C5_CHOCO</name>
<gene>
    <name evidence="1" type="ORF">CMC5_005220</name>
</gene>
<dbReference type="AlphaFoldDB" id="A0A0K1E6C5"/>
<dbReference type="KEGG" id="ccro:CMC5_005220"/>
<accession>A0A0K1E6C5</accession>
<sequence length="275" mass="29639">MATTDLSSLFSLYELSTGRRLFALAQVVKAADGLGLPPIATHARAALAHDTLTRTLDTRWAARAQPPPLDAVLKPIDAKLDRTLSSLRDAARAQAEVATPADGLAAKVETFLREVFPIGVGAITSLVYVEELSQVDRILDKVRGPNAPLADLVTEIGLTRHVERLAELAEQYRKALEVPKNDLTWGEVRAARARGQNLLLETVALIIAYTAGDTPERATARATLLAPILVQNEAVRQYLRARRRVEDVDPVTGELDLTAPPSGPDAEALFAPHAG</sequence>
<dbReference type="EMBL" id="CP012159">
    <property type="protein sequence ID" value="AKT36409.1"/>
    <property type="molecule type" value="Genomic_DNA"/>
</dbReference>
<reference evidence="1 2" key="1">
    <citation type="submission" date="2015-07" db="EMBL/GenBank/DDBJ databases">
        <title>Genome analysis of myxobacterium Chondromyces crocatus Cm c5 reveals a high potential for natural compound synthesis and the genetic basis for the loss of fruiting body formation.</title>
        <authorList>
            <person name="Zaburannyi N."/>
            <person name="Bunk B."/>
            <person name="Maier J."/>
            <person name="Overmann J."/>
            <person name="Mueller R."/>
        </authorList>
    </citation>
    <scope>NUCLEOTIDE SEQUENCE [LARGE SCALE GENOMIC DNA]</scope>
    <source>
        <strain evidence="1 2">Cm c5</strain>
    </source>
</reference>
<organism evidence="1 2">
    <name type="scientific">Chondromyces crocatus</name>
    <dbReference type="NCBI Taxonomy" id="52"/>
    <lineage>
        <taxon>Bacteria</taxon>
        <taxon>Pseudomonadati</taxon>
        <taxon>Myxococcota</taxon>
        <taxon>Polyangia</taxon>
        <taxon>Polyangiales</taxon>
        <taxon>Polyangiaceae</taxon>
        <taxon>Chondromyces</taxon>
    </lineage>
</organism>
<dbReference type="Proteomes" id="UP000067626">
    <property type="component" value="Chromosome"/>
</dbReference>